<evidence type="ECO:0000256" key="1">
    <source>
        <dbReference type="SAM" id="Phobius"/>
    </source>
</evidence>
<sequence length="283" mass="31024">MMNSEARENLPPVHPAVTGRQRLFEGRAALPGERARVWWEIAIVLGLSLGASAVYSIVSLLSIVTAGKTLAGSSTSLNSSQSPREWLDFTYQFLSLFFALVPVALALYLLWRPGRSAFRRVGLDLTQPGRDLGRGLLLLAVIGVPGIAFYAVGRMLGLTVAVNAAPLEGYWWTIPMLIFSAIRAGLQEEVIVVAYLFEKLRQLGWNTWSIILSTSLLRGSYHLYQGVGPFVGNVVMGVVFGWCYQRWGRVMPLVVAHAIIDIVSFVGYPLAAAWWPGIFTVGS</sequence>
<keyword evidence="1" id="KW-0812">Transmembrane</keyword>
<feature type="domain" description="CAAX prenyl protease 2/Lysostaphin resistance protein A-like" evidence="2">
    <location>
        <begin position="171"/>
        <end position="262"/>
    </location>
</feature>
<protein>
    <recommendedName>
        <fullName evidence="2">CAAX prenyl protease 2/Lysostaphin resistance protein A-like domain-containing protein</fullName>
    </recommendedName>
</protein>
<feature type="transmembrane region" description="Helical" evidence="1">
    <location>
        <begin position="37"/>
        <end position="64"/>
    </location>
</feature>
<dbReference type="AlphaFoldDB" id="A0A1T5J1D9"/>
<dbReference type="GO" id="GO:0004175">
    <property type="term" value="F:endopeptidase activity"/>
    <property type="evidence" value="ECO:0007669"/>
    <property type="project" value="UniProtKB-ARBA"/>
</dbReference>
<dbReference type="STRING" id="123320.SAMN06309945_1106"/>
<evidence type="ECO:0000313" key="3">
    <source>
        <dbReference type="EMBL" id="SKC45043.1"/>
    </source>
</evidence>
<organism evidence="3 4">
    <name type="scientific">Okibacterium fritillariae</name>
    <dbReference type="NCBI Taxonomy" id="123320"/>
    <lineage>
        <taxon>Bacteria</taxon>
        <taxon>Bacillati</taxon>
        <taxon>Actinomycetota</taxon>
        <taxon>Actinomycetes</taxon>
        <taxon>Micrococcales</taxon>
        <taxon>Microbacteriaceae</taxon>
        <taxon>Okibacterium</taxon>
    </lineage>
</organism>
<evidence type="ECO:0000259" key="2">
    <source>
        <dbReference type="Pfam" id="PF02517"/>
    </source>
</evidence>
<dbReference type="GO" id="GO:0080120">
    <property type="term" value="P:CAAX-box protein maturation"/>
    <property type="evidence" value="ECO:0007669"/>
    <property type="project" value="UniProtKB-ARBA"/>
</dbReference>
<dbReference type="Pfam" id="PF02517">
    <property type="entry name" value="Rce1-like"/>
    <property type="match status" value="1"/>
</dbReference>
<evidence type="ECO:0000313" key="4">
    <source>
        <dbReference type="Proteomes" id="UP000190857"/>
    </source>
</evidence>
<proteinExistence type="predicted"/>
<feature type="transmembrane region" description="Helical" evidence="1">
    <location>
        <begin position="227"/>
        <end position="244"/>
    </location>
</feature>
<dbReference type="Proteomes" id="UP000190857">
    <property type="component" value="Unassembled WGS sequence"/>
</dbReference>
<dbReference type="EMBL" id="FUZP01000001">
    <property type="protein sequence ID" value="SKC45043.1"/>
    <property type="molecule type" value="Genomic_DNA"/>
</dbReference>
<name>A0A1T5J1D9_9MICO</name>
<feature type="transmembrane region" description="Helical" evidence="1">
    <location>
        <begin position="132"/>
        <end position="152"/>
    </location>
</feature>
<keyword evidence="1" id="KW-0472">Membrane</keyword>
<dbReference type="InterPro" id="IPR003675">
    <property type="entry name" value="Rce1/LyrA-like_dom"/>
</dbReference>
<gene>
    <name evidence="3" type="ORF">SAMN06309945_1106</name>
</gene>
<reference evidence="3 4" key="1">
    <citation type="submission" date="2017-02" db="EMBL/GenBank/DDBJ databases">
        <authorList>
            <person name="Peterson S.W."/>
        </authorList>
    </citation>
    <scope>NUCLEOTIDE SEQUENCE [LARGE SCALE GENOMIC DNA]</scope>
    <source>
        <strain evidence="3 4">VKM Ac-2059</strain>
    </source>
</reference>
<feature type="transmembrane region" description="Helical" evidence="1">
    <location>
        <begin position="251"/>
        <end position="275"/>
    </location>
</feature>
<feature type="transmembrane region" description="Helical" evidence="1">
    <location>
        <begin position="89"/>
        <end position="111"/>
    </location>
</feature>
<keyword evidence="1" id="KW-1133">Transmembrane helix</keyword>
<accession>A0A1T5J1D9</accession>
<keyword evidence="4" id="KW-1185">Reference proteome</keyword>